<keyword evidence="4" id="KW-1185">Reference proteome</keyword>
<organism evidence="3 4">
    <name type="scientific">Mortierella isabellina</name>
    <name type="common">Filamentous fungus</name>
    <name type="synonym">Umbelopsis isabellina</name>
    <dbReference type="NCBI Taxonomy" id="91625"/>
    <lineage>
        <taxon>Eukaryota</taxon>
        <taxon>Fungi</taxon>
        <taxon>Fungi incertae sedis</taxon>
        <taxon>Mucoromycota</taxon>
        <taxon>Mucoromycotina</taxon>
        <taxon>Umbelopsidomycetes</taxon>
        <taxon>Umbelopsidales</taxon>
        <taxon>Umbelopsidaceae</taxon>
        <taxon>Umbelopsis</taxon>
    </lineage>
</organism>
<dbReference type="OrthoDB" id="2227456at2759"/>
<comment type="caution">
    <text evidence="3">The sequence shown here is derived from an EMBL/GenBank/DDBJ whole genome shotgun (WGS) entry which is preliminary data.</text>
</comment>
<dbReference type="Proteomes" id="UP000654370">
    <property type="component" value="Unassembled WGS sequence"/>
</dbReference>
<dbReference type="GO" id="GO:0003677">
    <property type="term" value="F:DNA binding"/>
    <property type="evidence" value="ECO:0007669"/>
    <property type="project" value="UniProtKB-KW"/>
</dbReference>
<dbReference type="Pfam" id="PF07282">
    <property type="entry name" value="Cas12f1-like_TNB"/>
    <property type="match status" value="1"/>
</dbReference>
<dbReference type="AlphaFoldDB" id="A0A8H7UFK3"/>
<gene>
    <name evidence="3" type="ORF">INT43_003595</name>
</gene>
<reference evidence="3" key="1">
    <citation type="submission" date="2020-12" db="EMBL/GenBank/DDBJ databases">
        <title>Metabolic potential, ecology and presence of endohyphal bacteria is reflected in genomic diversity of Mucoromycotina.</title>
        <authorList>
            <person name="Muszewska A."/>
            <person name="Okrasinska A."/>
            <person name="Steczkiewicz K."/>
            <person name="Drgas O."/>
            <person name="Orlowska M."/>
            <person name="Perlinska-Lenart U."/>
            <person name="Aleksandrzak-Piekarczyk T."/>
            <person name="Szatraj K."/>
            <person name="Zielenkiewicz U."/>
            <person name="Pilsyk S."/>
            <person name="Malc E."/>
            <person name="Mieczkowski P."/>
            <person name="Kruszewska J.S."/>
            <person name="Biernat P."/>
            <person name="Pawlowska J."/>
        </authorList>
    </citation>
    <scope>NUCLEOTIDE SEQUENCE</scope>
    <source>
        <strain evidence="3">WA0000067209</strain>
    </source>
</reference>
<evidence type="ECO:0000259" key="2">
    <source>
        <dbReference type="Pfam" id="PF07282"/>
    </source>
</evidence>
<sequence>MEQQLFIREPVPQTRATKGFVHRQLRETVDFRRLPRRFRSTLENHVRDSTNIDQSTIQHYDNHFFLENTRRPRTKASISRNEFRPQQFTDLRGSALSDKSFTGAIRTDGIALKFICERPSHATEATLTPVDIATEIDLNSATVWGLDPGLRDVFVACDGVGTGAGQSRQRHRFNEALRYIFRNFEAMKGYYTTGLKKLKYHNYRNKQKALTEMCKRLFTGSRKYQEGNLDIQQANLQKWKPLAPSDNAGEAERPTVVAFGSATLVGLRGNVPSPTKIFRKALLNYVKSTRRNLPCSRKYVVMIDEYFTSQICPRCYTRSTFNQCDNSNMKIHPVLNCRTCNTRWNRDHMARLNLRSILLYMAANNNNRPEEFRRDEAILILIWII</sequence>
<dbReference type="EMBL" id="JAEPQZ010000006">
    <property type="protein sequence ID" value="KAG2179812.1"/>
    <property type="molecule type" value="Genomic_DNA"/>
</dbReference>
<feature type="domain" description="Cas12f1-like TNB" evidence="2">
    <location>
        <begin position="298"/>
        <end position="353"/>
    </location>
</feature>
<evidence type="ECO:0000313" key="4">
    <source>
        <dbReference type="Proteomes" id="UP000654370"/>
    </source>
</evidence>
<keyword evidence="1" id="KW-0238">DNA-binding</keyword>
<name>A0A8H7UFK3_MORIS</name>
<evidence type="ECO:0000313" key="3">
    <source>
        <dbReference type="EMBL" id="KAG2179812.1"/>
    </source>
</evidence>
<accession>A0A8H7UFK3</accession>
<proteinExistence type="predicted"/>
<protein>
    <recommendedName>
        <fullName evidence="2">Cas12f1-like TNB domain-containing protein</fullName>
    </recommendedName>
</protein>
<evidence type="ECO:0000256" key="1">
    <source>
        <dbReference type="ARBA" id="ARBA00023125"/>
    </source>
</evidence>
<dbReference type="InterPro" id="IPR010095">
    <property type="entry name" value="Cas12f1-like_TNB"/>
</dbReference>